<reference evidence="2" key="1">
    <citation type="journal article" date="2011" name="MBio">
        <title>Novel metabolic attributes of the genus Cyanothece, comprising a group of unicellular nitrogen-fixing Cyanobacteria.</title>
        <authorList>
            <person name="Bandyopadhyay A."/>
            <person name="Elvitigala T."/>
            <person name="Welsh E."/>
            <person name="Stockel J."/>
            <person name="Liberton M."/>
            <person name="Min H."/>
            <person name="Sherman L.A."/>
            <person name="Pakrasi H.B."/>
        </authorList>
    </citation>
    <scope>NUCLEOTIDE SEQUENCE [LARGE SCALE GENOMIC DNA]</scope>
    <source>
        <strain evidence="2">PCC 8801</strain>
    </source>
</reference>
<dbReference type="RefSeq" id="WP_012595924.1">
    <property type="nucleotide sequence ID" value="NC_011726.1"/>
</dbReference>
<dbReference type="EMBL" id="CP001287">
    <property type="protein sequence ID" value="ACK66657.1"/>
    <property type="molecule type" value="Genomic_DNA"/>
</dbReference>
<evidence type="ECO:0000313" key="2">
    <source>
        <dbReference type="Proteomes" id="UP000008204"/>
    </source>
</evidence>
<dbReference type="Proteomes" id="UP000008204">
    <property type="component" value="Chromosome"/>
</dbReference>
<dbReference type="HOGENOM" id="CLU_1178660_0_0_3"/>
<protein>
    <submittedName>
        <fullName evidence="1">Uncharacterized protein</fullName>
    </submittedName>
</protein>
<keyword evidence="2" id="KW-1185">Reference proteome</keyword>
<dbReference type="eggNOG" id="ENOG502Z9RS">
    <property type="taxonomic scope" value="Bacteria"/>
</dbReference>
<dbReference type="STRING" id="41431.PCC8801_2655"/>
<dbReference type="AlphaFoldDB" id="B7K501"/>
<proteinExistence type="predicted"/>
<accession>B7K501</accession>
<dbReference type="KEGG" id="cyp:PCC8801_2655"/>
<dbReference type="OrthoDB" id="427344at2"/>
<sequence>MELQREFFPSVRKTIMPRPIIETQTDILGQKGTAWAVDAKIYGYNWYLDQEQGLIEIYDAGPALSFRHLLPRKDKYAKEGLYLRIKIAYRTTENANVNIRNFSGTHVTLPNSVEGDTYDDPNTYWWVTDDMTLNINSIFSEEKLWIQRVEWEWVSKEVIYDDELAFKDIFSRRSPEDVEKLYIPEKITDDSVKNFLVDKIQKDDHFAKRCLMLLRQDQLIHEDLVKLFTDTGIEL</sequence>
<evidence type="ECO:0000313" key="1">
    <source>
        <dbReference type="EMBL" id="ACK66657.1"/>
    </source>
</evidence>
<gene>
    <name evidence="1" type="ordered locus">PCC8801_2655</name>
</gene>
<name>B7K501_RIPO1</name>
<organism evidence="1 2">
    <name type="scientific">Rippkaea orientalis (strain PCC 8801 / RF-1)</name>
    <name type="common">Cyanothece sp. (strain PCC 8801)</name>
    <dbReference type="NCBI Taxonomy" id="41431"/>
    <lineage>
        <taxon>Bacteria</taxon>
        <taxon>Bacillati</taxon>
        <taxon>Cyanobacteriota</taxon>
        <taxon>Cyanophyceae</taxon>
        <taxon>Oscillatoriophycideae</taxon>
        <taxon>Chroococcales</taxon>
        <taxon>Aphanothecaceae</taxon>
        <taxon>Rippkaea</taxon>
        <taxon>Rippkaea orientalis</taxon>
    </lineage>
</organism>